<protein>
    <recommendedName>
        <fullName evidence="1">ABM domain-containing protein</fullName>
    </recommendedName>
</protein>
<organism evidence="2 3">
    <name type="scientific">Cryptococcus neoformans Tu259-1</name>
    <dbReference type="NCBI Taxonomy" id="1230072"/>
    <lineage>
        <taxon>Eukaryota</taxon>
        <taxon>Fungi</taxon>
        <taxon>Dikarya</taxon>
        <taxon>Basidiomycota</taxon>
        <taxon>Agaricomycotina</taxon>
        <taxon>Tremellomycetes</taxon>
        <taxon>Tremellales</taxon>
        <taxon>Cryptococcaceae</taxon>
        <taxon>Cryptococcus</taxon>
        <taxon>Cryptococcus neoformans species complex</taxon>
    </lineage>
</organism>
<dbReference type="Proteomes" id="UP000199727">
    <property type="component" value="Unassembled WGS sequence"/>
</dbReference>
<dbReference type="PROSITE" id="PS51725">
    <property type="entry name" value="ABM"/>
    <property type="match status" value="1"/>
</dbReference>
<evidence type="ECO:0000259" key="1">
    <source>
        <dbReference type="PROSITE" id="PS51725"/>
    </source>
</evidence>
<proteinExistence type="predicted"/>
<dbReference type="AlphaFoldDB" id="A0A854QC27"/>
<dbReference type="EMBL" id="AMKT01000043">
    <property type="protein sequence ID" value="OXG21351.1"/>
    <property type="molecule type" value="Genomic_DNA"/>
</dbReference>
<sequence length="122" mass="14279">MKRNVVEFMRWERAPFVCSMELKTTMSFIQLVTISAKNECRARILDLLAGIRDEAREREPGTRIYDIAISKDDQNLIFVWEEYASEEAIQAHRDGAICRDFLRERAELMTGPMKVQRADRLP</sequence>
<comment type="caution">
    <text evidence="2">The sequence shown here is derived from an EMBL/GenBank/DDBJ whole genome shotgun (WGS) entry which is preliminary data.</text>
</comment>
<dbReference type="Pfam" id="PF03992">
    <property type="entry name" value="ABM"/>
    <property type="match status" value="1"/>
</dbReference>
<gene>
    <name evidence="2" type="ORF">C361_03569</name>
</gene>
<feature type="domain" description="ABM" evidence="1">
    <location>
        <begin position="28"/>
        <end position="117"/>
    </location>
</feature>
<evidence type="ECO:0000313" key="2">
    <source>
        <dbReference type="EMBL" id="OXG21351.1"/>
    </source>
</evidence>
<evidence type="ECO:0000313" key="3">
    <source>
        <dbReference type="Proteomes" id="UP000199727"/>
    </source>
</evidence>
<dbReference type="SUPFAM" id="SSF54909">
    <property type="entry name" value="Dimeric alpha+beta barrel"/>
    <property type="match status" value="1"/>
</dbReference>
<name>A0A854QC27_CRYNE</name>
<dbReference type="InterPro" id="IPR011008">
    <property type="entry name" value="Dimeric_a/b-barrel"/>
</dbReference>
<reference evidence="2 3" key="1">
    <citation type="submission" date="2017-06" db="EMBL/GenBank/DDBJ databases">
        <title>Global population genomics of the pathogenic fungus Cryptococcus neoformans var. grubii.</title>
        <authorList>
            <person name="Cuomo C."/>
            <person name="Litvintseva A."/>
            <person name="Chen Y."/>
            <person name="Young S."/>
            <person name="Zeng Q."/>
            <person name="Chapman S."/>
            <person name="Gujja S."/>
            <person name="Saif S."/>
            <person name="Birren B."/>
        </authorList>
    </citation>
    <scope>NUCLEOTIDE SEQUENCE [LARGE SCALE GENOMIC DNA]</scope>
    <source>
        <strain evidence="2 3">Tu259-1</strain>
    </source>
</reference>
<dbReference type="OrthoDB" id="2581585at2759"/>
<dbReference type="Gene3D" id="3.30.70.100">
    <property type="match status" value="1"/>
</dbReference>
<accession>A0A854QC27</accession>
<dbReference type="InterPro" id="IPR007138">
    <property type="entry name" value="ABM_dom"/>
</dbReference>